<gene>
    <name evidence="8" type="ORF">JAAARDRAFT_142952</name>
</gene>
<evidence type="ECO:0000259" key="7">
    <source>
        <dbReference type="PROSITE" id="PS50405"/>
    </source>
</evidence>
<dbReference type="GO" id="GO:0009636">
    <property type="term" value="P:response to toxic substance"/>
    <property type="evidence" value="ECO:0007669"/>
    <property type="project" value="UniProtKB-ARBA"/>
</dbReference>
<dbReference type="PROSITE" id="PS50404">
    <property type="entry name" value="GST_NTER"/>
    <property type="match status" value="1"/>
</dbReference>
<dbReference type="InterPro" id="IPR040079">
    <property type="entry name" value="Glutathione_S-Trfase"/>
</dbReference>
<dbReference type="Gene3D" id="3.40.30.10">
    <property type="entry name" value="Glutaredoxin"/>
    <property type="match status" value="1"/>
</dbReference>
<dbReference type="FunFam" id="3.40.30.10:FF:000039">
    <property type="entry name" value="Glutathione S-transferase domain"/>
    <property type="match status" value="1"/>
</dbReference>
<dbReference type="InterPro" id="IPR036282">
    <property type="entry name" value="Glutathione-S-Trfase_C_sf"/>
</dbReference>
<reference evidence="9" key="1">
    <citation type="journal article" date="2014" name="Proc. Natl. Acad. Sci. U.S.A.">
        <title>Extensive sampling of basidiomycete genomes demonstrates inadequacy of the white-rot/brown-rot paradigm for wood decay fungi.</title>
        <authorList>
            <person name="Riley R."/>
            <person name="Salamov A.A."/>
            <person name="Brown D.W."/>
            <person name="Nagy L.G."/>
            <person name="Floudas D."/>
            <person name="Held B.W."/>
            <person name="Levasseur A."/>
            <person name="Lombard V."/>
            <person name="Morin E."/>
            <person name="Otillar R."/>
            <person name="Lindquist E.A."/>
            <person name="Sun H."/>
            <person name="LaButti K.M."/>
            <person name="Schmutz J."/>
            <person name="Jabbour D."/>
            <person name="Luo H."/>
            <person name="Baker S.E."/>
            <person name="Pisabarro A.G."/>
            <person name="Walton J.D."/>
            <person name="Blanchette R.A."/>
            <person name="Henrissat B."/>
            <person name="Martin F."/>
            <person name="Cullen D."/>
            <person name="Hibbett D.S."/>
            <person name="Grigoriev I.V."/>
        </authorList>
    </citation>
    <scope>NUCLEOTIDE SEQUENCE [LARGE SCALE GENOMIC DNA]</scope>
    <source>
        <strain evidence="9">MUCL 33604</strain>
    </source>
</reference>
<dbReference type="SFLD" id="SFLDS00019">
    <property type="entry name" value="Glutathione_Transferase_(cytos"/>
    <property type="match status" value="1"/>
</dbReference>
<dbReference type="Proteomes" id="UP000027265">
    <property type="component" value="Unassembled WGS sequence"/>
</dbReference>
<evidence type="ECO:0000256" key="1">
    <source>
        <dbReference type="ARBA" id="ARBA00010128"/>
    </source>
</evidence>
<dbReference type="CDD" id="cd03053">
    <property type="entry name" value="GST_N_Phi"/>
    <property type="match status" value="1"/>
</dbReference>
<dbReference type="GO" id="GO:0043295">
    <property type="term" value="F:glutathione binding"/>
    <property type="evidence" value="ECO:0007669"/>
    <property type="project" value="TreeGrafter"/>
</dbReference>
<dbReference type="HOGENOM" id="CLU_011226_5_1_1"/>
<proteinExistence type="inferred from homology"/>
<dbReference type="PANTHER" id="PTHR43900:SF3">
    <property type="entry name" value="GLUTATHIONE S-TRANSFERASE RHO"/>
    <property type="match status" value="1"/>
</dbReference>
<evidence type="ECO:0000313" key="9">
    <source>
        <dbReference type="Proteomes" id="UP000027265"/>
    </source>
</evidence>
<feature type="domain" description="GST N-terminal" evidence="6">
    <location>
        <begin position="1"/>
        <end position="82"/>
    </location>
</feature>
<dbReference type="InterPro" id="IPR036249">
    <property type="entry name" value="Thioredoxin-like_sf"/>
</dbReference>
<dbReference type="Gene3D" id="1.20.1050.10">
    <property type="match status" value="1"/>
</dbReference>
<dbReference type="InterPro" id="IPR010987">
    <property type="entry name" value="Glutathione-S-Trfase_C-like"/>
</dbReference>
<dbReference type="Pfam" id="PF13417">
    <property type="entry name" value="GST_N_3"/>
    <property type="match status" value="1"/>
</dbReference>
<organism evidence="8 9">
    <name type="scientific">Jaapia argillacea MUCL 33604</name>
    <dbReference type="NCBI Taxonomy" id="933084"/>
    <lineage>
        <taxon>Eukaryota</taxon>
        <taxon>Fungi</taxon>
        <taxon>Dikarya</taxon>
        <taxon>Basidiomycota</taxon>
        <taxon>Agaricomycotina</taxon>
        <taxon>Agaricomycetes</taxon>
        <taxon>Agaricomycetidae</taxon>
        <taxon>Jaapiales</taxon>
        <taxon>Jaapiaceae</taxon>
        <taxon>Jaapia</taxon>
    </lineage>
</organism>
<evidence type="ECO:0000313" key="8">
    <source>
        <dbReference type="EMBL" id="KDQ49759.1"/>
    </source>
</evidence>
<comment type="function">
    <text evidence="5">May be involved in the conjugation of reduced glutathione to a wide number of exogenous and endogenous hydrophobic electrophiles and have a detoxification role against certain herbicides.</text>
</comment>
<feature type="domain" description="GST C-terminal" evidence="7">
    <location>
        <begin position="86"/>
        <end position="209"/>
    </location>
</feature>
<dbReference type="Pfam" id="PF00043">
    <property type="entry name" value="GST_C"/>
    <property type="match status" value="1"/>
</dbReference>
<dbReference type="SUPFAM" id="SSF52833">
    <property type="entry name" value="Thioredoxin-like"/>
    <property type="match status" value="1"/>
</dbReference>
<protein>
    <recommendedName>
        <fullName evidence="2">glutathione transferase</fullName>
        <ecNumber evidence="2">2.5.1.18</ecNumber>
    </recommendedName>
</protein>
<dbReference type="InParanoid" id="A0A067P4P7"/>
<evidence type="ECO:0000256" key="4">
    <source>
        <dbReference type="ARBA" id="ARBA00047960"/>
    </source>
</evidence>
<comment type="catalytic activity">
    <reaction evidence="4">
        <text>RX + glutathione = an S-substituted glutathione + a halide anion + H(+)</text>
        <dbReference type="Rhea" id="RHEA:16437"/>
        <dbReference type="ChEBI" id="CHEBI:15378"/>
        <dbReference type="ChEBI" id="CHEBI:16042"/>
        <dbReference type="ChEBI" id="CHEBI:17792"/>
        <dbReference type="ChEBI" id="CHEBI:57925"/>
        <dbReference type="ChEBI" id="CHEBI:90779"/>
        <dbReference type="EC" id="2.5.1.18"/>
    </reaction>
</comment>
<dbReference type="SFLD" id="SFLDG01154">
    <property type="entry name" value="Main.5:_Phi-like"/>
    <property type="match status" value="1"/>
</dbReference>
<dbReference type="SUPFAM" id="SSF47616">
    <property type="entry name" value="GST C-terminal domain-like"/>
    <property type="match status" value="1"/>
</dbReference>
<keyword evidence="9" id="KW-1185">Reference proteome</keyword>
<dbReference type="EC" id="2.5.1.18" evidence="2"/>
<dbReference type="InterPro" id="IPR004045">
    <property type="entry name" value="Glutathione_S-Trfase_N"/>
</dbReference>
<dbReference type="GO" id="GO:0006749">
    <property type="term" value="P:glutathione metabolic process"/>
    <property type="evidence" value="ECO:0007669"/>
    <property type="project" value="TreeGrafter"/>
</dbReference>
<dbReference type="GO" id="GO:0004364">
    <property type="term" value="F:glutathione transferase activity"/>
    <property type="evidence" value="ECO:0007669"/>
    <property type="project" value="UniProtKB-EC"/>
</dbReference>
<dbReference type="PROSITE" id="PS50405">
    <property type="entry name" value="GST_CTER"/>
    <property type="match status" value="1"/>
</dbReference>
<dbReference type="FunFam" id="1.20.1050.10:FF:000004">
    <property type="entry name" value="Glutathione S-transferase F2"/>
    <property type="match status" value="1"/>
</dbReference>
<evidence type="ECO:0000256" key="2">
    <source>
        <dbReference type="ARBA" id="ARBA00012452"/>
    </source>
</evidence>
<name>A0A067P4P7_9AGAM</name>
<comment type="similarity">
    <text evidence="1">Belongs to the GST superfamily. Phi family.</text>
</comment>
<dbReference type="STRING" id="933084.A0A067P4P7"/>
<dbReference type="EMBL" id="KL197775">
    <property type="protein sequence ID" value="KDQ49759.1"/>
    <property type="molecule type" value="Genomic_DNA"/>
</dbReference>
<accession>A0A067P4P7</accession>
<evidence type="ECO:0000256" key="3">
    <source>
        <dbReference type="ARBA" id="ARBA00022679"/>
    </source>
</evidence>
<sequence>MGLKIIGSPISTCTRRVAAVCKELGVPYELVTIDFANGDHKSPAFLEKQPFGQAPYIDDDGFILYESRAICRYLVLKHGGSLIPKGVEAQAKFEQACSIEGTNFDPSAAGIPFELMFKAYSGGVTDPARVEEYAKNLHAKLGAYEKILSKQKFLAGDEITLADLFHLPYGTLLGACGYNYLEDPARPNLARWWKDVYSRPSWQAVKDGA</sequence>
<evidence type="ECO:0000259" key="6">
    <source>
        <dbReference type="PROSITE" id="PS50404"/>
    </source>
</evidence>
<dbReference type="SFLD" id="SFLDG00358">
    <property type="entry name" value="Main_(cytGST)"/>
    <property type="match status" value="1"/>
</dbReference>
<dbReference type="OrthoDB" id="249703at2759"/>
<dbReference type="PANTHER" id="PTHR43900">
    <property type="entry name" value="GLUTATHIONE S-TRANSFERASE RHO"/>
    <property type="match status" value="1"/>
</dbReference>
<dbReference type="InterPro" id="IPR004046">
    <property type="entry name" value="GST_C"/>
</dbReference>
<dbReference type="AlphaFoldDB" id="A0A067P4P7"/>
<evidence type="ECO:0000256" key="5">
    <source>
        <dbReference type="ARBA" id="ARBA00053259"/>
    </source>
</evidence>
<dbReference type="GO" id="GO:0005737">
    <property type="term" value="C:cytoplasm"/>
    <property type="evidence" value="ECO:0007669"/>
    <property type="project" value="TreeGrafter"/>
</dbReference>
<keyword evidence="3" id="KW-0808">Transferase</keyword>